<dbReference type="EMBL" id="BNAG01000002">
    <property type="protein sequence ID" value="GHE60007.1"/>
    <property type="molecule type" value="Genomic_DNA"/>
</dbReference>
<proteinExistence type="predicted"/>
<comment type="caution">
    <text evidence="2">The sequence shown here is derived from an EMBL/GenBank/DDBJ whole genome shotgun (WGS) entry which is preliminary data.</text>
</comment>
<sequence length="360" mass="38296">MTLRYVHKYQKVSNPSQDSSRTPSRAIQNQTRPAQLALNKDSRAALLSSGLVQLASHKYSKLVKAEQWGNNRANRPLVNKAVSPQLSVKQMMFSTAHGARTAITTDNQTILKDALEALHEVQEGTLGDASSFAAKTAALADRVKSLNGHIDEETKAAIKNLYEEFGELSFRVNPVLREAWDRCLASTRDAAARSRYGRVGPKFRSKFQEVLHEIAVAHPALVGLINNIITDDVNKEHMVNKGLGGLQTASINLMDAGVGERQRGGRGSLSELHKELHRLKSGGASYDYNSMLPVIRQIIEQVQATYDPDAMGTLTLAPPAAGASAMPAAAAPMVGAPTPAMAGAGAGAGAGALPTATGSS</sequence>
<dbReference type="RefSeq" id="WP_189629468.1">
    <property type="nucleotide sequence ID" value="NZ_BNAG01000002.1"/>
</dbReference>
<organism evidence="2 3">
    <name type="scientific">Roseivirga thermotolerans</name>
    <dbReference type="NCBI Taxonomy" id="1758176"/>
    <lineage>
        <taxon>Bacteria</taxon>
        <taxon>Pseudomonadati</taxon>
        <taxon>Bacteroidota</taxon>
        <taxon>Cytophagia</taxon>
        <taxon>Cytophagales</taxon>
        <taxon>Roseivirgaceae</taxon>
        <taxon>Roseivirga</taxon>
    </lineage>
</organism>
<evidence type="ECO:0000256" key="1">
    <source>
        <dbReference type="SAM" id="MobiDB-lite"/>
    </source>
</evidence>
<keyword evidence="3" id="KW-1185">Reference proteome</keyword>
<gene>
    <name evidence="2" type="ORF">GCM10011340_13470</name>
</gene>
<feature type="compositionally biased region" description="Low complexity" evidence="1">
    <location>
        <begin position="351"/>
        <end position="360"/>
    </location>
</feature>
<feature type="region of interest" description="Disordered" evidence="1">
    <location>
        <begin position="340"/>
        <end position="360"/>
    </location>
</feature>
<name>A0ABQ3I668_9BACT</name>
<dbReference type="Proteomes" id="UP000658258">
    <property type="component" value="Unassembled WGS sequence"/>
</dbReference>
<evidence type="ECO:0000313" key="3">
    <source>
        <dbReference type="Proteomes" id="UP000658258"/>
    </source>
</evidence>
<evidence type="ECO:0000313" key="2">
    <source>
        <dbReference type="EMBL" id="GHE60007.1"/>
    </source>
</evidence>
<accession>A0ABQ3I668</accession>
<reference evidence="3" key="1">
    <citation type="journal article" date="2019" name="Int. J. Syst. Evol. Microbiol.">
        <title>The Global Catalogue of Microorganisms (GCM) 10K type strain sequencing project: providing services to taxonomists for standard genome sequencing and annotation.</title>
        <authorList>
            <consortium name="The Broad Institute Genomics Platform"/>
            <consortium name="The Broad Institute Genome Sequencing Center for Infectious Disease"/>
            <person name="Wu L."/>
            <person name="Ma J."/>
        </authorList>
    </citation>
    <scope>NUCLEOTIDE SEQUENCE [LARGE SCALE GENOMIC DNA]</scope>
    <source>
        <strain evidence="3">CGMCC 1.15111</strain>
    </source>
</reference>
<protein>
    <submittedName>
        <fullName evidence="2">Uncharacterized protein</fullName>
    </submittedName>
</protein>